<evidence type="ECO:0000256" key="1">
    <source>
        <dbReference type="SAM" id="Phobius"/>
    </source>
</evidence>
<keyword evidence="1" id="KW-0812">Transmembrane</keyword>
<evidence type="ECO:0000313" key="4">
    <source>
        <dbReference type="Proteomes" id="UP001469553"/>
    </source>
</evidence>
<feature type="chain" id="PRO_5046238854" evidence="2">
    <location>
        <begin position="22"/>
        <end position="112"/>
    </location>
</feature>
<organism evidence="3 4">
    <name type="scientific">Ameca splendens</name>
    <dbReference type="NCBI Taxonomy" id="208324"/>
    <lineage>
        <taxon>Eukaryota</taxon>
        <taxon>Metazoa</taxon>
        <taxon>Chordata</taxon>
        <taxon>Craniata</taxon>
        <taxon>Vertebrata</taxon>
        <taxon>Euteleostomi</taxon>
        <taxon>Actinopterygii</taxon>
        <taxon>Neopterygii</taxon>
        <taxon>Teleostei</taxon>
        <taxon>Neoteleostei</taxon>
        <taxon>Acanthomorphata</taxon>
        <taxon>Ovalentaria</taxon>
        <taxon>Atherinomorphae</taxon>
        <taxon>Cyprinodontiformes</taxon>
        <taxon>Goodeidae</taxon>
        <taxon>Ameca</taxon>
    </lineage>
</organism>
<comment type="caution">
    <text evidence="3">The sequence shown here is derived from an EMBL/GenBank/DDBJ whole genome shotgun (WGS) entry which is preliminary data.</text>
</comment>
<gene>
    <name evidence="3" type="ORF">AMECASPLE_023609</name>
</gene>
<keyword evidence="1" id="KW-0472">Membrane</keyword>
<reference evidence="3 4" key="1">
    <citation type="submission" date="2021-06" db="EMBL/GenBank/DDBJ databases">
        <authorList>
            <person name="Palmer J.M."/>
        </authorList>
    </citation>
    <scope>NUCLEOTIDE SEQUENCE [LARGE SCALE GENOMIC DNA]</scope>
    <source>
        <strain evidence="3 4">AS_MEX2019</strain>
        <tissue evidence="3">Muscle</tissue>
    </source>
</reference>
<dbReference type="Proteomes" id="UP001469553">
    <property type="component" value="Unassembled WGS sequence"/>
</dbReference>
<name>A0ABV0ZQ50_9TELE</name>
<protein>
    <submittedName>
        <fullName evidence="3">Uncharacterized protein</fullName>
    </submittedName>
</protein>
<keyword evidence="1" id="KW-1133">Transmembrane helix</keyword>
<keyword evidence="2" id="KW-0732">Signal</keyword>
<feature type="signal peptide" evidence="2">
    <location>
        <begin position="1"/>
        <end position="21"/>
    </location>
</feature>
<sequence>MDKKKCLLCMHLWVYVYVCSNESVHVDKTHNRHDFKQNKKAVNRIPGHLSLPEETIEGAVINYFSACDLHGCILPSPQAYVTLVIFLLIYCLPFPTCFILFQMYKFLTCVHL</sequence>
<feature type="transmembrane region" description="Helical" evidence="1">
    <location>
        <begin position="79"/>
        <end position="101"/>
    </location>
</feature>
<evidence type="ECO:0000313" key="3">
    <source>
        <dbReference type="EMBL" id="MEQ2307984.1"/>
    </source>
</evidence>
<accession>A0ABV0ZQ50</accession>
<keyword evidence="4" id="KW-1185">Reference proteome</keyword>
<dbReference type="EMBL" id="JAHRIP010068021">
    <property type="protein sequence ID" value="MEQ2307984.1"/>
    <property type="molecule type" value="Genomic_DNA"/>
</dbReference>
<proteinExistence type="predicted"/>
<evidence type="ECO:0000256" key="2">
    <source>
        <dbReference type="SAM" id="SignalP"/>
    </source>
</evidence>